<sequence>MTADEDEDYYKWLESHNGTPDVTFVPMIPTLYDLLLPTLESRLNFINVGQRLETFLKYIYRPQDCSHAGVVRSKVAELNATIAKLLDINGLVDCL</sequence>
<evidence type="ECO:0000256" key="3">
    <source>
        <dbReference type="ARBA" id="ARBA00023219"/>
    </source>
</evidence>
<dbReference type="Pfam" id="PF03581">
    <property type="entry name" value="Herpes_UL33"/>
    <property type="match status" value="1"/>
</dbReference>
<dbReference type="RefSeq" id="YP_010802760.1">
    <property type="nucleotide sequence ID" value="NC_077039.1"/>
</dbReference>
<protein>
    <submittedName>
        <fullName evidence="4">Encapsidation protein U35</fullName>
    </submittedName>
</protein>
<evidence type="ECO:0000256" key="2">
    <source>
        <dbReference type="ARBA" id="ARBA00022612"/>
    </source>
</evidence>
<reference evidence="4" key="2">
    <citation type="journal article" date="2013" name="Genome Announc.">
        <title>Complete Genome Sequence of Elephant Endotheliotropic Herpesvirus 1A.</title>
        <authorList>
            <person name="Ling P.D."/>
            <person name="Reid J.G."/>
            <person name="Qin X."/>
            <person name="Muzny D.M."/>
            <person name="Gibbs R."/>
            <person name="Petrosino J."/>
            <person name="Peng R."/>
            <person name="Zong J.C."/>
            <person name="Heaggans S.Y."/>
            <person name="Hayward G.S."/>
        </authorList>
    </citation>
    <scope>NUCLEOTIDE SEQUENCE</scope>
    <source>
        <strain evidence="4">Nyah NAP97</strain>
    </source>
</reference>
<dbReference type="Proteomes" id="UP001162024">
    <property type="component" value="Segment"/>
</dbReference>
<dbReference type="EMBL" id="MN373268">
    <property type="protein sequence ID" value="QOE74426.1"/>
    <property type="molecule type" value="Genomic_DNA"/>
</dbReference>
<dbReference type="InterPro" id="IPR005208">
    <property type="entry name" value="Herpes_TT2"/>
</dbReference>
<reference evidence="4" key="3">
    <citation type="journal article" date="2014" name="J. Virol.">
        <title>Comparative genome analysis of four elephant endotheliotropic herpesviruses, EEHV3, EEHV4, EEHV5, and EEHV6, from cases of hemorrhagic disease or viremia.</title>
        <authorList>
            <person name="Zong JC"/>
            <person name="Latimer EM"/>
            <person name="Long SY"/>
            <person name="Richman LK"/>
            <person name="Heaggans SY"/>
            <person name="Hayward GS."/>
        </authorList>
    </citation>
    <scope>NUCLEOTIDE SEQUENCE</scope>
    <source>
        <strain evidence="4">Nyah NAP97</strain>
    </source>
</reference>
<organism evidence="4 5">
    <name type="scientific">Elephant endotheliotropic herpesvirus 3A</name>
    <dbReference type="NCBI Taxonomy" id="1329409"/>
    <lineage>
        <taxon>Viruses</taxon>
        <taxon>Duplodnaviria</taxon>
        <taxon>Heunggongvirae</taxon>
        <taxon>Peploviricota</taxon>
        <taxon>Herviviricetes</taxon>
        <taxon>Herpesvirales</taxon>
        <taxon>Orthoherpesviridae</taxon>
        <taxon>Betaherpesvirinae</taxon>
        <taxon>Proboscivirus</taxon>
        <taxon>Elephant endotheliotropic herpesvirus 3</taxon>
    </lineage>
</organism>
<dbReference type="GO" id="GO:0019073">
    <property type="term" value="P:viral DNA genome packaging"/>
    <property type="evidence" value="ECO:0007669"/>
    <property type="project" value="InterPro"/>
</dbReference>
<reference evidence="4" key="6">
    <citation type="journal article" date="2016" name="MSphere">
        <title>Comparison of the Gene Coding Contents and Other Unusual Features of the GC-Rich and AT-Rich Branch Probosciviruses.</title>
        <authorList>
            <person name="Ling P.D."/>
            <person name="Long S.Y."/>
            <person name="Zong J.C."/>
            <person name="Heaggans S.Y."/>
            <person name="Qin X."/>
            <person name="Hayward G.S."/>
        </authorList>
    </citation>
    <scope>NUCLEOTIDE SEQUENCE</scope>
    <source>
        <strain evidence="4">Nyah NAP97</strain>
    </source>
</reference>
<evidence type="ECO:0000313" key="5">
    <source>
        <dbReference type="Proteomes" id="UP001162024"/>
    </source>
</evidence>
<reference evidence="4" key="1">
    <citation type="journal article" date="2009" name="Vet. Pathol.">
        <title>Clinico-pathologic features of fatal disease attributed to new variants of endotheliotropic herpesviruses in two Asian elephants (Elephas maximus).</title>
        <authorList>
            <person name="Garner M.M."/>
            <person name="Helmick K."/>
            <person name="Ochsenreiter J."/>
            <person name="Richman L.K."/>
            <person name="Latimer E."/>
            <person name="Wise A.G."/>
            <person name="Maes R.K."/>
            <person name="Kiupel M."/>
            <person name="Nordhausen R.W."/>
            <person name="Zong J.C."/>
            <person name="Hayward G.S."/>
        </authorList>
    </citation>
    <scope>NUCLEOTIDE SEQUENCE</scope>
    <source>
        <strain evidence="4">Nyah NAP97</strain>
    </source>
</reference>
<evidence type="ECO:0000313" key="4">
    <source>
        <dbReference type="EMBL" id="QOE74426.1"/>
    </source>
</evidence>
<keyword evidence="2" id="KW-1188">Viral release from host cell</keyword>
<keyword evidence="5" id="KW-1185">Reference proteome</keyword>
<accession>A0A866VSM3</accession>
<gene>
    <name evidence="4" type="primary">U35</name>
</gene>
<name>A0A866VSM3_9BETA</name>
<reference evidence="4" key="4">
    <citation type="journal article" date="2016" name="ILAR J">
        <title>Review of Elephant Endotheliotropic Herpesviruses and Acute Hemorrhagic Disease.</title>
        <authorList>
            <person name="Long S.Y."/>
            <person name="Latimer E.M."/>
            <person name="Hayward G.S."/>
        </authorList>
    </citation>
    <scope>NUCLEOTIDE SEQUENCE</scope>
    <source>
        <strain evidence="4">Nyah NAP97</strain>
    </source>
</reference>
<dbReference type="GeneID" id="80541543"/>
<reference evidence="4" key="5">
    <citation type="journal article" date="2016" name="MSphere">
        <title>Complete Genome Sequence of Elephant Endotheliotropic Herpesvirus 4, the First Example of a GC-Rich Branch Proboscivirus.</title>
        <authorList>
            <person name="Ling P.D."/>
            <person name="Long S.Y."/>
            <person name="Fuery A."/>
            <person name="Peng R.S."/>
            <person name="Heaggans S.Y."/>
            <person name="Qin X."/>
            <person name="Worley K.C."/>
            <person name="Dugan S."/>
            <person name="Hayward G.S."/>
        </authorList>
    </citation>
    <scope>NUCLEOTIDE SEQUENCE</scope>
    <source>
        <strain evidence="4">Nyah NAP97</strain>
    </source>
</reference>
<keyword evidence="1" id="KW-1048">Host nucleus</keyword>
<dbReference type="KEGG" id="vg:80541543"/>
<reference evidence="4" key="7">
    <citation type="submission" date="2019-08" db="EMBL/GenBank/DDBJ databases">
        <title>Complete Genome Assembly and Annotation of EEHV3A the First Example of a GC-Branch African Elephant Endotheliotrophic Herpesvirus Associated with Lethal Hemorrhagic Disease.</title>
        <authorList>
            <person name="Tan J."/>
            <person name="Ling P.D."/>
            <person name="Worley K."/>
            <person name="Proudfoot J."/>
            <person name="Bowman M."/>
            <person name="Qin X."/>
            <person name="Latimer E.M."/>
            <person name="Holder K."/>
            <person name="Fayette M."/>
            <person name="Nodolf S."/>
            <person name="Heaggans S.Y."/>
            <person name="Zong J.-C."/>
            <person name="Pearson V.R."/>
            <person name="Hayward G.S."/>
        </authorList>
    </citation>
    <scope>NUCLEOTIDE SEQUENCE</scope>
    <source>
        <strain evidence="4">Nyah NAP97</strain>
    </source>
</reference>
<proteinExistence type="predicted"/>
<keyword evidence="3" id="KW-0231">Viral genome packaging</keyword>
<evidence type="ECO:0000256" key="1">
    <source>
        <dbReference type="ARBA" id="ARBA00022562"/>
    </source>
</evidence>